<dbReference type="PANTHER" id="PTHR30136">
    <property type="entry name" value="HELIX-TURN-HELIX TRANSCRIPTIONAL REGULATOR, ICLR FAMILY"/>
    <property type="match status" value="1"/>
</dbReference>
<evidence type="ECO:0000313" key="6">
    <source>
        <dbReference type="Proteomes" id="UP000660611"/>
    </source>
</evidence>
<dbReference type="PANTHER" id="PTHR30136:SF24">
    <property type="entry name" value="HTH-TYPE TRANSCRIPTIONAL REPRESSOR ALLR"/>
    <property type="match status" value="1"/>
</dbReference>
<keyword evidence="2" id="KW-0238">DNA-binding</keyword>
<evidence type="ECO:0000313" key="5">
    <source>
        <dbReference type="EMBL" id="GIG44725.1"/>
    </source>
</evidence>
<comment type="caution">
    <text evidence="5">The sequence shown here is derived from an EMBL/GenBank/DDBJ whole genome shotgun (WGS) entry which is preliminary data.</text>
</comment>
<organism evidence="5 6">
    <name type="scientific">Dactylosporangium siamense</name>
    <dbReference type="NCBI Taxonomy" id="685454"/>
    <lineage>
        <taxon>Bacteria</taxon>
        <taxon>Bacillati</taxon>
        <taxon>Actinomycetota</taxon>
        <taxon>Actinomycetes</taxon>
        <taxon>Micromonosporales</taxon>
        <taxon>Micromonosporaceae</taxon>
        <taxon>Dactylosporangium</taxon>
    </lineage>
</organism>
<dbReference type="Pfam" id="PF09339">
    <property type="entry name" value="HTH_IclR"/>
    <property type="match status" value="1"/>
</dbReference>
<evidence type="ECO:0000256" key="2">
    <source>
        <dbReference type="ARBA" id="ARBA00023125"/>
    </source>
</evidence>
<dbReference type="EMBL" id="BONQ01000044">
    <property type="protein sequence ID" value="GIG44725.1"/>
    <property type="molecule type" value="Genomic_DNA"/>
</dbReference>
<proteinExistence type="predicted"/>
<dbReference type="Gene3D" id="3.30.450.40">
    <property type="match status" value="1"/>
</dbReference>
<dbReference type="GO" id="GO:0003700">
    <property type="term" value="F:DNA-binding transcription factor activity"/>
    <property type="evidence" value="ECO:0007669"/>
    <property type="project" value="TreeGrafter"/>
</dbReference>
<reference evidence="5" key="1">
    <citation type="submission" date="2021-01" db="EMBL/GenBank/DDBJ databases">
        <title>Whole genome shotgun sequence of Dactylosporangium siamense NBRC 106093.</title>
        <authorList>
            <person name="Komaki H."/>
            <person name="Tamura T."/>
        </authorList>
    </citation>
    <scope>NUCLEOTIDE SEQUENCE</scope>
    <source>
        <strain evidence="5">NBRC 106093</strain>
    </source>
</reference>
<accession>A0A919UAI1</accession>
<keyword evidence="6" id="KW-1185">Reference proteome</keyword>
<keyword evidence="3" id="KW-0804">Transcription</keyword>
<dbReference type="Gene3D" id="1.10.10.10">
    <property type="entry name" value="Winged helix-like DNA-binding domain superfamily/Winged helix DNA-binding domain"/>
    <property type="match status" value="1"/>
</dbReference>
<dbReference type="AlphaFoldDB" id="A0A919UAI1"/>
<dbReference type="InterPro" id="IPR014757">
    <property type="entry name" value="Tscrpt_reg_IclR_C"/>
</dbReference>
<dbReference type="GO" id="GO:0003677">
    <property type="term" value="F:DNA binding"/>
    <property type="evidence" value="ECO:0007669"/>
    <property type="project" value="UniProtKB-KW"/>
</dbReference>
<dbReference type="InterPro" id="IPR029016">
    <property type="entry name" value="GAF-like_dom_sf"/>
</dbReference>
<dbReference type="SUPFAM" id="SSF46785">
    <property type="entry name" value="Winged helix' DNA-binding domain"/>
    <property type="match status" value="1"/>
</dbReference>
<dbReference type="GO" id="GO:0045892">
    <property type="term" value="P:negative regulation of DNA-templated transcription"/>
    <property type="evidence" value="ECO:0007669"/>
    <property type="project" value="TreeGrafter"/>
</dbReference>
<protein>
    <submittedName>
        <fullName evidence="5">IclR family transcriptional regulator</fullName>
    </submittedName>
</protein>
<evidence type="ECO:0000256" key="3">
    <source>
        <dbReference type="ARBA" id="ARBA00023163"/>
    </source>
</evidence>
<dbReference type="Proteomes" id="UP000660611">
    <property type="component" value="Unassembled WGS sequence"/>
</dbReference>
<keyword evidence="1" id="KW-0805">Transcription regulation</keyword>
<dbReference type="Pfam" id="PF01614">
    <property type="entry name" value="IclR_C"/>
    <property type="match status" value="1"/>
</dbReference>
<feature type="domain" description="IclR-ED" evidence="4">
    <location>
        <begin position="65"/>
        <end position="242"/>
    </location>
</feature>
<evidence type="ECO:0000256" key="1">
    <source>
        <dbReference type="ARBA" id="ARBA00023015"/>
    </source>
</evidence>
<name>A0A919UAI1_9ACTN</name>
<evidence type="ECO:0000259" key="4">
    <source>
        <dbReference type="PROSITE" id="PS51078"/>
    </source>
</evidence>
<sequence>MPIAEDSPTLDVLERLSAATERMTFDSLLRQLGLPEGVLRGRLRSLVDRGWVHAAPDDSYTIGVGALRPGSAYLVTDRTVRIAGPLMAQLRDRLSEAVRLVRLDPPGIVCIASREAPHDSAGSAVGRRMPAYVSASGKAILAWLPRERVVQLLDLGVEAHTIDSVVDRAALFQELAETRARGWAYERGQFLPGVGCVAVAVPGTTDAISVGVPLARLTDDHATEIAANLIRTTEELGEALRR</sequence>
<dbReference type="RefSeq" id="WP_275423364.1">
    <property type="nucleotide sequence ID" value="NZ_BAAAVW010000007.1"/>
</dbReference>
<dbReference type="InterPro" id="IPR005471">
    <property type="entry name" value="Tscrpt_reg_IclR_N"/>
</dbReference>
<dbReference type="SUPFAM" id="SSF55781">
    <property type="entry name" value="GAF domain-like"/>
    <property type="match status" value="1"/>
</dbReference>
<dbReference type="PROSITE" id="PS51078">
    <property type="entry name" value="ICLR_ED"/>
    <property type="match status" value="1"/>
</dbReference>
<gene>
    <name evidence="5" type="ORF">Dsi01nite_027660</name>
</gene>
<dbReference type="InterPro" id="IPR036388">
    <property type="entry name" value="WH-like_DNA-bd_sf"/>
</dbReference>
<dbReference type="InterPro" id="IPR036390">
    <property type="entry name" value="WH_DNA-bd_sf"/>
</dbReference>
<dbReference type="InterPro" id="IPR050707">
    <property type="entry name" value="HTH_MetabolicPath_Reg"/>
</dbReference>